<feature type="transmembrane region" description="Helical" evidence="14">
    <location>
        <begin position="364"/>
        <end position="381"/>
    </location>
</feature>
<evidence type="ECO:0000256" key="1">
    <source>
        <dbReference type="ARBA" id="ARBA00004651"/>
    </source>
</evidence>
<evidence type="ECO:0000256" key="5">
    <source>
        <dbReference type="ARBA" id="ARBA00022475"/>
    </source>
</evidence>
<comment type="similarity">
    <text evidence="3 13">Belongs to the membrane-bound acyltransferase family.</text>
</comment>
<name>A0A1M5WPW8_9BRAD</name>
<dbReference type="GO" id="GO:0005886">
    <property type="term" value="C:plasma membrane"/>
    <property type="evidence" value="ECO:0007669"/>
    <property type="project" value="UniProtKB-SubCell"/>
</dbReference>
<dbReference type="PIRSF" id="PIRSF500217">
    <property type="entry name" value="AlgI"/>
    <property type="match status" value="1"/>
</dbReference>
<reference evidence="15 16" key="1">
    <citation type="submission" date="2016-11" db="EMBL/GenBank/DDBJ databases">
        <authorList>
            <person name="Jaros S."/>
            <person name="Januszkiewicz K."/>
            <person name="Wedrychowicz H."/>
        </authorList>
    </citation>
    <scope>NUCLEOTIDE SEQUENCE [LARGE SCALE GENOMIC DNA]</scope>
    <source>
        <strain evidence="15 16">GAS138</strain>
    </source>
</reference>
<evidence type="ECO:0000256" key="6">
    <source>
        <dbReference type="ARBA" id="ARBA00022679"/>
    </source>
</evidence>
<evidence type="ECO:0000256" key="4">
    <source>
        <dbReference type="ARBA" id="ARBA00016084"/>
    </source>
</evidence>
<dbReference type="GO" id="GO:0042121">
    <property type="term" value="P:alginic acid biosynthetic process"/>
    <property type="evidence" value="ECO:0007669"/>
    <property type="project" value="UniProtKB-KW"/>
</dbReference>
<dbReference type="PANTHER" id="PTHR13285:SF23">
    <property type="entry name" value="TEICHOIC ACID D-ALANYLTRANSFERASE"/>
    <property type="match status" value="1"/>
</dbReference>
<feature type="transmembrane region" description="Helical" evidence="14">
    <location>
        <begin position="388"/>
        <end position="407"/>
    </location>
</feature>
<dbReference type="PIRSF" id="PIRSF016636">
    <property type="entry name" value="AlgI_DltB"/>
    <property type="match status" value="1"/>
</dbReference>
<evidence type="ECO:0000256" key="2">
    <source>
        <dbReference type="ARBA" id="ARBA00005182"/>
    </source>
</evidence>
<evidence type="ECO:0000256" key="12">
    <source>
        <dbReference type="ARBA" id="ARBA00031030"/>
    </source>
</evidence>
<keyword evidence="10 13" id="KW-0472">Membrane</keyword>
<feature type="transmembrane region" description="Helical" evidence="14">
    <location>
        <begin position="427"/>
        <end position="451"/>
    </location>
</feature>
<feature type="transmembrane region" description="Helical" evidence="14">
    <location>
        <begin position="308"/>
        <end position="329"/>
    </location>
</feature>
<gene>
    <name evidence="15" type="ORF">SAMN05443248_6720</name>
</gene>
<keyword evidence="5 13" id="KW-1003">Cell membrane</keyword>
<evidence type="ECO:0000256" key="3">
    <source>
        <dbReference type="ARBA" id="ARBA00010323"/>
    </source>
</evidence>
<keyword evidence="9 14" id="KW-1133">Transmembrane helix</keyword>
<evidence type="ECO:0000256" key="7">
    <source>
        <dbReference type="ARBA" id="ARBA00022692"/>
    </source>
</evidence>
<comment type="pathway">
    <text evidence="2">Glycan biosynthesis; alginate biosynthesis.</text>
</comment>
<evidence type="ECO:0000313" key="16">
    <source>
        <dbReference type="Proteomes" id="UP000189796"/>
    </source>
</evidence>
<proteinExistence type="inferred from homology"/>
<keyword evidence="7 14" id="KW-0812">Transmembrane</keyword>
<sequence>MLFSSYTFLFQFLPATVLAFAAARRHSPRAGIMVLAGASLFFYGAWRPIYLLLLVASVAVNFTLGLWMEDPLRRRVMGTSGVALNLAVLCYFKYTNFIFDSLNTLTGAPLPFFNIILPLGISFFTFQQIAYLVDVMRGARVERDILSYTLFVSFFPHLIAGPLVHHAEMIPQFKRGRTGRSAVLAARGLAIFAAGLFKKVVIADNLAQFVSPVFAHLDAGGSVTTSWAWLATLSYTLQIYFDFSGYSDMAIGLALLFGIRLPVNFRSPYQATSIIEFWRRWHITLSRFLRDYLYIPLGGNRLGEQRRYINLMVTMLLGGLWHGAGWNFLVWGGLHGVYLCTNHLWTGRRGGKAPPSAIGWPAKGLSWTITFFAVVIAWVFFRARTADGAWQMLGGLFGFEAGSSAYASPGVLRLMDLPLLVGEQRLLLIGGGAVALALAIALFLPNVPQLFGYREYRRAPERASWLRWRPNAAWALVAAIAFAISLFGMWQRLEFLYFQF</sequence>
<organism evidence="15 16">
    <name type="scientific">Bradyrhizobium erythrophlei</name>
    <dbReference type="NCBI Taxonomy" id="1437360"/>
    <lineage>
        <taxon>Bacteria</taxon>
        <taxon>Pseudomonadati</taxon>
        <taxon>Pseudomonadota</taxon>
        <taxon>Alphaproteobacteria</taxon>
        <taxon>Hyphomicrobiales</taxon>
        <taxon>Nitrobacteraceae</taxon>
        <taxon>Bradyrhizobium</taxon>
    </lineage>
</organism>
<dbReference type="InterPro" id="IPR028362">
    <property type="entry name" value="AlgI"/>
</dbReference>
<dbReference type="GO" id="GO:0016746">
    <property type="term" value="F:acyltransferase activity"/>
    <property type="evidence" value="ECO:0007669"/>
    <property type="project" value="UniProtKB-KW"/>
</dbReference>
<evidence type="ECO:0000256" key="8">
    <source>
        <dbReference type="ARBA" id="ARBA00022841"/>
    </source>
</evidence>
<evidence type="ECO:0000256" key="10">
    <source>
        <dbReference type="ARBA" id="ARBA00023136"/>
    </source>
</evidence>
<evidence type="ECO:0000256" key="13">
    <source>
        <dbReference type="PIRNR" id="PIRNR016636"/>
    </source>
</evidence>
<dbReference type="InterPro" id="IPR024194">
    <property type="entry name" value="Ac/AlaTfrase_AlgI/DltB"/>
</dbReference>
<feature type="transmembrane region" description="Helical" evidence="14">
    <location>
        <begin position="49"/>
        <end position="68"/>
    </location>
</feature>
<keyword evidence="6 13" id="KW-0808">Transferase</keyword>
<dbReference type="InterPro" id="IPR051085">
    <property type="entry name" value="MB_O-acyltransferase"/>
</dbReference>
<feature type="transmembrane region" description="Helical" evidence="14">
    <location>
        <begin position="472"/>
        <end position="490"/>
    </location>
</feature>
<dbReference type="Pfam" id="PF03062">
    <property type="entry name" value="MBOAT"/>
    <property type="match status" value="1"/>
</dbReference>
<keyword evidence="8" id="KW-0016">Alginate biosynthesis</keyword>
<dbReference type="PANTHER" id="PTHR13285">
    <property type="entry name" value="ACYLTRANSFERASE"/>
    <property type="match status" value="1"/>
</dbReference>
<dbReference type="AlphaFoldDB" id="A0A1M5WPW8"/>
<feature type="transmembrane region" description="Helical" evidence="14">
    <location>
        <begin position="213"/>
        <end position="237"/>
    </location>
</feature>
<evidence type="ECO:0000256" key="9">
    <source>
        <dbReference type="ARBA" id="ARBA00022989"/>
    </source>
</evidence>
<feature type="transmembrane region" description="Helical" evidence="14">
    <location>
        <begin position="145"/>
        <end position="164"/>
    </location>
</feature>
<accession>A0A1M5WPW8</accession>
<feature type="transmembrane region" description="Helical" evidence="14">
    <location>
        <begin position="243"/>
        <end position="263"/>
    </location>
</feature>
<feature type="transmembrane region" description="Helical" evidence="14">
    <location>
        <begin position="80"/>
        <end position="99"/>
    </location>
</feature>
<dbReference type="Proteomes" id="UP000189796">
    <property type="component" value="Chromosome I"/>
</dbReference>
<feature type="transmembrane region" description="Helical" evidence="14">
    <location>
        <begin position="111"/>
        <end position="133"/>
    </location>
</feature>
<dbReference type="EMBL" id="LT670817">
    <property type="protein sequence ID" value="SHH89538.1"/>
    <property type="molecule type" value="Genomic_DNA"/>
</dbReference>
<keyword evidence="11 13" id="KW-0012">Acyltransferase</keyword>
<evidence type="ECO:0000256" key="11">
    <source>
        <dbReference type="ARBA" id="ARBA00023315"/>
    </source>
</evidence>
<feature type="transmembrane region" description="Helical" evidence="14">
    <location>
        <begin position="184"/>
        <end position="201"/>
    </location>
</feature>
<dbReference type="OrthoDB" id="139172at2"/>
<protein>
    <recommendedName>
        <fullName evidence="4">Probable alginate O-acetylase AlgI</fullName>
    </recommendedName>
    <alternativeName>
        <fullName evidence="12">Alginate biosynthesis protein AlgI</fullName>
    </alternativeName>
</protein>
<dbReference type="RefSeq" id="WP_079605058.1">
    <property type="nucleotide sequence ID" value="NZ_LT670817.1"/>
</dbReference>
<evidence type="ECO:0000313" key="15">
    <source>
        <dbReference type="EMBL" id="SHH89538.1"/>
    </source>
</evidence>
<evidence type="ECO:0000256" key="14">
    <source>
        <dbReference type="SAM" id="Phobius"/>
    </source>
</evidence>
<dbReference type="InterPro" id="IPR004299">
    <property type="entry name" value="MBOAT_fam"/>
</dbReference>
<comment type="subcellular location">
    <subcellularLocation>
        <location evidence="1">Cell membrane</location>
        <topology evidence="1">Multi-pass membrane protein</topology>
    </subcellularLocation>
</comment>